<dbReference type="PANTHER" id="PTHR33169">
    <property type="entry name" value="PADR-FAMILY TRANSCRIPTIONAL REGULATOR"/>
    <property type="match status" value="1"/>
</dbReference>
<keyword evidence="3" id="KW-1185">Reference proteome</keyword>
<dbReference type="SUPFAM" id="SSF46785">
    <property type="entry name" value="Winged helix' DNA-binding domain"/>
    <property type="match status" value="1"/>
</dbReference>
<dbReference type="InterPro" id="IPR036388">
    <property type="entry name" value="WH-like_DNA-bd_sf"/>
</dbReference>
<name>A0ABU9E8E8_9BACT</name>
<organism evidence="2 3">
    <name type="scientific">Gaopeijia maritima</name>
    <dbReference type="NCBI Taxonomy" id="3119007"/>
    <lineage>
        <taxon>Bacteria</taxon>
        <taxon>Pseudomonadati</taxon>
        <taxon>Gemmatimonadota</taxon>
        <taxon>Longimicrobiia</taxon>
        <taxon>Gaopeijiales</taxon>
        <taxon>Gaopeijiaceae</taxon>
        <taxon>Gaopeijia</taxon>
    </lineage>
</organism>
<gene>
    <name evidence="2" type="ORF">WI372_08100</name>
</gene>
<dbReference type="Gene3D" id="1.10.10.10">
    <property type="entry name" value="Winged helix-like DNA-binding domain superfamily/Winged helix DNA-binding domain"/>
    <property type="match status" value="1"/>
</dbReference>
<protein>
    <submittedName>
        <fullName evidence="2">PadR family transcriptional regulator</fullName>
    </submittedName>
</protein>
<dbReference type="RefSeq" id="WP_405284063.1">
    <property type="nucleotide sequence ID" value="NZ_CP144380.1"/>
</dbReference>
<evidence type="ECO:0000313" key="2">
    <source>
        <dbReference type="EMBL" id="MEK9500934.1"/>
    </source>
</evidence>
<reference evidence="2 3" key="1">
    <citation type="submission" date="2024-02" db="EMBL/GenBank/DDBJ databases">
        <title>A novel Gemmatimonadota bacterium.</title>
        <authorList>
            <person name="Du Z.-J."/>
            <person name="Ye Y.-Q."/>
        </authorList>
    </citation>
    <scope>NUCLEOTIDE SEQUENCE [LARGE SCALE GENOMIC DNA]</scope>
    <source>
        <strain evidence="2 3">DH-20</strain>
    </source>
</reference>
<dbReference type="Pfam" id="PF03551">
    <property type="entry name" value="PadR"/>
    <property type="match status" value="1"/>
</dbReference>
<dbReference type="PANTHER" id="PTHR33169:SF14">
    <property type="entry name" value="TRANSCRIPTIONAL REGULATOR RV3488"/>
    <property type="match status" value="1"/>
</dbReference>
<dbReference type="InterPro" id="IPR036390">
    <property type="entry name" value="WH_DNA-bd_sf"/>
</dbReference>
<proteinExistence type="predicted"/>
<accession>A0ABU9E8E8</accession>
<comment type="caution">
    <text evidence="2">The sequence shown here is derived from an EMBL/GenBank/DDBJ whole genome shotgun (WGS) entry which is preliminary data.</text>
</comment>
<dbReference type="Proteomes" id="UP001484239">
    <property type="component" value="Unassembled WGS sequence"/>
</dbReference>
<dbReference type="InterPro" id="IPR052509">
    <property type="entry name" value="Metal_resp_DNA-bind_regulator"/>
</dbReference>
<feature type="domain" description="Transcription regulator PadR N-terminal" evidence="1">
    <location>
        <begin position="16"/>
        <end position="88"/>
    </location>
</feature>
<sequence>MGLDREWMRGAAPLAVMTLLADGEMYGYELVEALEARSGGLLEMGQSTVYPLLYTLEKKGHLAPHWRKAESGRRRKYYGLTAEGRAWMNEQRGQFERLVTALRRLGDSGSGAPEPAEAP</sequence>
<evidence type="ECO:0000259" key="1">
    <source>
        <dbReference type="Pfam" id="PF03551"/>
    </source>
</evidence>
<dbReference type="EMBL" id="JBBHLI010000003">
    <property type="protein sequence ID" value="MEK9500934.1"/>
    <property type="molecule type" value="Genomic_DNA"/>
</dbReference>
<dbReference type="InterPro" id="IPR005149">
    <property type="entry name" value="Tscrpt_reg_PadR_N"/>
</dbReference>
<evidence type="ECO:0000313" key="3">
    <source>
        <dbReference type="Proteomes" id="UP001484239"/>
    </source>
</evidence>